<dbReference type="GO" id="GO:0046983">
    <property type="term" value="F:protein dimerization activity"/>
    <property type="evidence" value="ECO:0007669"/>
    <property type="project" value="InterPro"/>
</dbReference>
<evidence type="ECO:0000256" key="1">
    <source>
        <dbReference type="ARBA" id="ARBA00004123"/>
    </source>
</evidence>
<keyword evidence="2" id="KW-0805">Transcription regulation</keyword>
<dbReference type="EMBL" id="OZ034813">
    <property type="protein sequence ID" value="CAL1356967.1"/>
    <property type="molecule type" value="Genomic_DNA"/>
</dbReference>
<evidence type="ECO:0000256" key="3">
    <source>
        <dbReference type="ARBA" id="ARBA00023125"/>
    </source>
</evidence>
<accession>A0AAV2CK94</accession>
<keyword evidence="3" id="KW-0238">DNA-binding</keyword>
<dbReference type="Gene3D" id="6.10.140.920">
    <property type="match status" value="1"/>
</dbReference>
<dbReference type="CDD" id="cd00265">
    <property type="entry name" value="MADS_MEF2_like"/>
    <property type="match status" value="1"/>
</dbReference>
<dbReference type="PANTHER" id="PTHR11945:SF776">
    <property type="entry name" value="AGAMOUS-LIKE 50-RELATED"/>
    <property type="match status" value="1"/>
</dbReference>
<dbReference type="PANTHER" id="PTHR11945">
    <property type="entry name" value="MADS BOX PROTEIN"/>
    <property type="match status" value="1"/>
</dbReference>
<sequence>MARTSRGRQKVEMVKMVKDSNRQVTFSKRRSGLFKKASELCTLCGVEIAIIVFSPGHKVFSFGHPSIQALLDRFLARNPTKLAAAASTSSSSSMSPFEQLYEAHRNAQVRELNAQLTQVLQEVEIEKKHGEELNRIRKISQSHCWWEAPARELGLDQLQQLKAALQEFSKNISRQKLFLQSCSATATATPTPPLQFFGPANPAMATLPTADNHLQYDIKNINNNSNNNLHLHHGYGSGFY</sequence>
<organism evidence="7 8">
    <name type="scientific">Linum trigynum</name>
    <dbReference type="NCBI Taxonomy" id="586398"/>
    <lineage>
        <taxon>Eukaryota</taxon>
        <taxon>Viridiplantae</taxon>
        <taxon>Streptophyta</taxon>
        <taxon>Embryophyta</taxon>
        <taxon>Tracheophyta</taxon>
        <taxon>Spermatophyta</taxon>
        <taxon>Magnoliopsida</taxon>
        <taxon>eudicotyledons</taxon>
        <taxon>Gunneridae</taxon>
        <taxon>Pentapetalae</taxon>
        <taxon>rosids</taxon>
        <taxon>fabids</taxon>
        <taxon>Malpighiales</taxon>
        <taxon>Linaceae</taxon>
        <taxon>Linum</taxon>
    </lineage>
</organism>
<dbReference type="AlphaFoldDB" id="A0AAV2CK94"/>
<dbReference type="Pfam" id="PF00319">
    <property type="entry name" value="SRF-TF"/>
    <property type="match status" value="1"/>
</dbReference>
<dbReference type="GO" id="GO:0000978">
    <property type="term" value="F:RNA polymerase II cis-regulatory region sequence-specific DNA binding"/>
    <property type="evidence" value="ECO:0007669"/>
    <property type="project" value="TreeGrafter"/>
</dbReference>
<dbReference type="GO" id="GO:0045944">
    <property type="term" value="P:positive regulation of transcription by RNA polymerase II"/>
    <property type="evidence" value="ECO:0007669"/>
    <property type="project" value="InterPro"/>
</dbReference>
<reference evidence="7 8" key="1">
    <citation type="submission" date="2024-04" db="EMBL/GenBank/DDBJ databases">
        <authorList>
            <person name="Fracassetti M."/>
        </authorList>
    </citation>
    <scope>NUCLEOTIDE SEQUENCE [LARGE SCALE GENOMIC DNA]</scope>
</reference>
<dbReference type="SUPFAM" id="SSF55455">
    <property type="entry name" value="SRF-like"/>
    <property type="match status" value="1"/>
</dbReference>
<evidence type="ECO:0000256" key="2">
    <source>
        <dbReference type="ARBA" id="ARBA00023015"/>
    </source>
</evidence>
<name>A0AAV2CK94_9ROSI</name>
<dbReference type="Gene3D" id="3.40.1810.10">
    <property type="entry name" value="Transcription factor, MADS-box"/>
    <property type="match status" value="1"/>
</dbReference>
<dbReference type="InterPro" id="IPR036879">
    <property type="entry name" value="TF_MADSbox_sf"/>
</dbReference>
<keyword evidence="4" id="KW-0804">Transcription</keyword>
<evidence type="ECO:0000256" key="4">
    <source>
        <dbReference type="ARBA" id="ARBA00023163"/>
    </source>
</evidence>
<feature type="domain" description="MADS-box" evidence="6">
    <location>
        <begin position="6"/>
        <end position="66"/>
    </location>
</feature>
<keyword evidence="8" id="KW-1185">Reference proteome</keyword>
<dbReference type="InterPro" id="IPR033896">
    <property type="entry name" value="MEF2-like_N"/>
</dbReference>
<dbReference type="FunFam" id="3.40.1810.10:FF:000006">
    <property type="entry name" value="Agamous-like MADS-box protein AGL62"/>
    <property type="match status" value="1"/>
</dbReference>
<dbReference type="SMART" id="SM00432">
    <property type="entry name" value="MADS"/>
    <property type="match status" value="1"/>
</dbReference>
<evidence type="ECO:0000313" key="8">
    <source>
        <dbReference type="Proteomes" id="UP001497516"/>
    </source>
</evidence>
<dbReference type="InterPro" id="IPR002100">
    <property type="entry name" value="TF_MADSbox"/>
</dbReference>
<dbReference type="GO" id="GO:0000981">
    <property type="term" value="F:DNA-binding transcription factor activity, RNA polymerase II-specific"/>
    <property type="evidence" value="ECO:0007669"/>
    <property type="project" value="TreeGrafter"/>
</dbReference>
<keyword evidence="5" id="KW-0539">Nucleus</keyword>
<evidence type="ECO:0000256" key="5">
    <source>
        <dbReference type="ARBA" id="ARBA00023242"/>
    </source>
</evidence>
<gene>
    <name evidence="7" type="ORF">LTRI10_LOCUS4631</name>
</gene>
<evidence type="ECO:0000313" key="7">
    <source>
        <dbReference type="EMBL" id="CAL1356967.1"/>
    </source>
</evidence>
<dbReference type="Proteomes" id="UP001497516">
    <property type="component" value="Chromosome 1"/>
</dbReference>
<comment type="subcellular location">
    <subcellularLocation>
        <location evidence="1">Nucleus</location>
    </subcellularLocation>
</comment>
<proteinExistence type="predicted"/>
<dbReference type="PRINTS" id="PR00404">
    <property type="entry name" value="MADSDOMAIN"/>
</dbReference>
<dbReference type="PROSITE" id="PS50066">
    <property type="entry name" value="MADS_BOX_2"/>
    <property type="match status" value="1"/>
</dbReference>
<dbReference type="GO" id="GO:0005634">
    <property type="term" value="C:nucleus"/>
    <property type="evidence" value="ECO:0007669"/>
    <property type="project" value="UniProtKB-SubCell"/>
</dbReference>
<evidence type="ECO:0000259" key="6">
    <source>
        <dbReference type="PROSITE" id="PS50066"/>
    </source>
</evidence>
<protein>
    <recommendedName>
        <fullName evidence="6">MADS-box domain-containing protein</fullName>
    </recommendedName>
</protein>